<dbReference type="OrthoDB" id="275346at2"/>
<reference evidence="3 4" key="1">
    <citation type="submission" date="2012-02" db="EMBL/GenBank/DDBJ databases">
        <title>Complete sequence of chromosome of Singulisphaera acidiphila DSM 18658.</title>
        <authorList>
            <consortium name="US DOE Joint Genome Institute (JGI-PGF)"/>
            <person name="Lucas S."/>
            <person name="Copeland A."/>
            <person name="Lapidus A."/>
            <person name="Glavina del Rio T."/>
            <person name="Dalin E."/>
            <person name="Tice H."/>
            <person name="Bruce D."/>
            <person name="Goodwin L."/>
            <person name="Pitluck S."/>
            <person name="Peters L."/>
            <person name="Ovchinnikova G."/>
            <person name="Chertkov O."/>
            <person name="Kyrpides N."/>
            <person name="Mavromatis K."/>
            <person name="Ivanova N."/>
            <person name="Brettin T."/>
            <person name="Detter J.C."/>
            <person name="Han C."/>
            <person name="Larimer F."/>
            <person name="Land M."/>
            <person name="Hauser L."/>
            <person name="Markowitz V."/>
            <person name="Cheng J.-F."/>
            <person name="Hugenholtz P."/>
            <person name="Woyke T."/>
            <person name="Wu D."/>
            <person name="Tindall B."/>
            <person name="Pomrenke H."/>
            <person name="Brambilla E."/>
            <person name="Klenk H.-P."/>
            <person name="Eisen J.A."/>
        </authorList>
    </citation>
    <scope>NUCLEOTIDE SEQUENCE [LARGE SCALE GENOMIC DNA]</scope>
    <source>
        <strain evidence="4">ATCC BAA-1392 / DSM 18658 / VKM B-2454 / MOB10</strain>
    </source>
</reference>
<dbReference type="eggNOG" id="ENOG5033XYX">
    <property type="taxonomic scope" value="Bacteria"/>
</dbReference>
<name>L0DPJ3_SINAD</name>
<feature type="signal peptide" evidence="1">
    <location>
        <begin position="1"/>
        <end position="19"/>
    </location>
</feature>
<keyword evidence="4" id="KW-1185">Reference proteome</keyword>
<dbReference type="GO" id="GO:0030246">
    <property type="term" value="F:carbohydrate binding"/>
    <property type="evidence" value="ECO:0007669"/>
    <property type="project" value="InterPro"/>
</dbReference>
<evidence type="ECO:0000313" key="3">
    <source>
        <dbReference type="EMBL" id="AGA30606.1"/>
    </source>
</evidence>
<dbReference type="CDD" id="cd00241">
    <property type="entry name" value="DOMON_like"/>
    <property type="match status" value="1"/>
</dbReference>
<keyword evidence="1" id="KW-0732">Signal</keyword>
<sequence>MMRHILGVGLALLVFGSFAAHGDEPVPVPLAKGVRGLVTLAPTKVEMDGRLQEWSQAFCTPLSYNHKSLENRAAQFFYMWDDEALYIGLRCLDKMQANSAPLKSSFNGDAVEFYLDTRPGDALRGKDWTAGAIHFYYSPFQGAEVKPRWVIRGGIATSDIVLKGVEIAASSYADSYECEFKLPWANFPEFSPTLGAVLALDAELCSGDGKGRTDRTFTYGSPLSVQQPASQGKVELVKVFDPDYLSVVGPASFPFWVDTPWVQPERAQVQAVVAIPPAFIDIVGQVEIRIHDTEGKVVKTLPAEIESFGPKDGQFVRAVARWSIDDYAPNTYFATARIAARTGKTLTTVAPRMVAEAMIQGR</sequence>
<dbReference type="KEGG" id="saci:Sinac_6531"/>
<dbReference type="RefSeq" id="WP_015249689.1">
    <property type="nucleotide sequence ID" value="NC_019892.1"/>
</dbReference>
<dbReference type="SUPFAM" id="SSF49344">
    <property type="entry name" value="CBD9-like"/>
    <property type="match status" value="1"/>
</dbReference>
<protein>
    <recommendedName>
        <fullName evidence="2">Carbohydrate-binding domain-containing protein</fullName>
    </recommendedName>
</protein>
<evidence type="ECO:0000259" key="2">
    <source>
        <dbReference type="Pfam" id="PF06452"/>
    </source>
</evidence>
<dbReference type="GO" id="GO:0016052">
    <property type="term" value="P:carbohydrate catabolic process"/>
    <property type="evidence" value="ECO:0007669"/>
    <property type="project" value="InterPro"/>
</dbReference>
<accession>L0DPJ3</accession>
<evidence type="ECO:0000256" key="1">
    <source>
        <dbReference type="SAM" id="SignalP"/>
    </source>
</evidence>
<dbReference type="InterPro" id="IPR010502">
    <property type="entry name" value="Carb-bd_dom_fam9"/>
</dbReference>
<dbReference type="EMBL" id="CP003364">
    <property type="protein sequence ID" value="AGA30606.1"/>
    <property type="molecule type" value="Genomic_DNA"/>
</dbReference>
<gene>
    <name evidence="3" type="ordered locus">Sinac_6531</name>
</gene>
<organism evidence="3 4">
    <name type="scientific">Singulisphaera acidiphila (strain ATCC BAA-1392 / DSM 18658 / VKM B-2454 / MOB10)</name>
    <dbReference type="NCBI Taxonomy" id="886293"/>
    <lineage>
        <taxon>Bacteria</taxon>
        <taxon>Pseudomonadati</taxon>
        <taxon>Planctomycetota</taxon>
        <taxon>Planctomycetia</taxon>
        <taxon>Isosphaerales</taxon>
        <taxon>Isosphaeraceae</taxon>
        <taxon>Singulisphaera</taxon>
    </lineage>
</organism>
<dbReference type="HOGENOM" id="CLU_764829_0_0_0"/>
<proteinExistence type="predicted"/>
<dbReference type="Proteomes" id="UP000010798">
    <property type="component" value="Chromosome"/>
</dbReference>
<dbReference type="STRING" id="886293.Sinac_6531"/>
<evidence type="ECO:0000313" key="4">
    <source>
        <dbReference type="Proteomes" id="UP000010798"/>
    </source>
</evidence>
<dbReference type="Pfam" id="PF06452">
    <property type="entry name" value="CBM9_1"/>
    <property type="match status" value="1"/>
</dbReference>
<dbReference type="Gene3D" id="2.60.40.1190">
    <property type="match status" value="1"/>
</dbReference>
<feature type="chain" id="PRO_5003940475" description="Carbohydrate-binding domain-containing protein" evidence="1">
    <location>
        <begin position="20"/>
        <end position="362"/>
    </location>
</feature>
<feature type="domain" description="Carbohydrate-binding" evidence="2">
    <location>
        <begin position="53"/>
        <end position="237"/>
    </location>
</feature>
<dbReference type="GO" id="GO:0004553">
    <property type="term" value="F:hydrolase activity, hydrolyzing O-glycosyl compounds"/>
    <property type="evidence" value="ECO:0007669"/>
    <property type="project" value="InterPro"/>
</dbReference>
<dbReference type="AlphaFoldDB" id="L0DPJ3"/>